<accession>A0ABD5UZ58</accession>
<feature type="compositionally biased region" description="Basic and acidic residues" evidence="2">
    <location>
        <begin position="20"/>
        <end position="43"/>
    </location>
</feature>
<comment type="caution">
    <text evidence="3">The sequence shown here is derived from an EMBL/GenBank/DDBJ whole genome shotgun (WGS) entry which is preliminary data.</text>
</comment>
<dbReference type="AlphaFoldDB" id="A0ABD5UZ58"/>
<dbReference type="Proteomes" id="UP001596312">
    <property type="component" value="Unassembled WGS sequence"/>
</dbReference>
<name>A0ABD5UZ58_9EURY</name>
<sequence>MYMGSKNITVTEDVYERVKAHKRPDESFSDTLRRLTRGDRDPLDTAGNWPGVAEAAEASRRRLGRDLGDRGRKGE</sequence>
<protein>
    <submittedName>
        <fullName evidence="3">Antitoxin VapB family protein</fullName>
    </submittedName>
</protein>
<dbReference type="RefSeq" id="WP_340602938.1">
    <property type="nucleotide sequence ID" value="NZ_JBBMXV010000001.1"/>
</dbReference>
<keyword evidence="1" id="KW-1277">Toxin-antitoxin system</keyword>
<proteinExistence type="predicted"/>
<evidence type="ECO:0000313" key="3">
    <source>
        <dbReference type="EMBL" id="MFC6904433.1"/>
    </source>
</evidence>
<organism evidence="3 4">
    <name type="scientific">Halalkalicoccus tibetensis</name>
    <dbReference type="NCBI Taxonomy" id="175632"/>
    <lineage>
        <taxon>Archaea</taxon>
        <taxon>Methanobacteriati</taxon>
        <taxon>Methanobacteriota</taxon>
        <taxon>Stenosarchaea group</taxon>
        <taxon>Halobacteria</taxon>
        <taxon>Halobacteriales</taxon>
        <taxon>Halococcaceae</taxon>
        <taxon>Halalkalicoccus</taxon>
    </lineage>
</organism>
<feature type="compositionally biased region" description="Basic and acidic residues" evidence="2">
    <location>
        <begin position="57"/>
        <end position="75"/>
    </location>
</feature>
<keyword evidence="4" id="KW-1185">Reference proteome</keyword>
<feature type="region of interest" description="Disordered" evidence="2">
    <location>
        <begin position="20"/>
        <end position="75"/>
    </location>
</feature>
<evidence type="ECO:0000256" key="2">
    <source>
        <dbReference type="SAM" id="MobiDB-lite"/>
    </source>
</evidence>
<gene>
    <name evidence="3" type="ORF">ACFQGH_04395</name>
</gene>
<dbReference type="InterPro" id="IPR003847">
    <property type="entry name" value="Put_antitoxin"/>
</dbReference>
<dbReference type="Pfam" id="PF02697">
    <property type="entry name" value="VAPB_antitox"/>
    <property type="match status" value="1"/>
</dbReference>
<evidence type="ECO:0000313" key="4">
    <source>
        <dbReference type="Proteomes" id="UP001596312"/>
    </source>
</evidence>
<dbReference type="EMBL" id="JBHSXQ010000001">
    <property type="protein sequence ID" value="MFC6904433.1"/>
    <property type="molecule type" value="Genomic_DNA"/>
</dbReference>
<reference evidence="3 4" key="1">
    <citation type="journal article" date="2019" name="Int. J. Syst. Evol. Microbiol.">
        <title>The Global Catalogue of Microorganisms (GCM) 10K type strain sequencing project: providing services to taxonomists for standard genome sequencing and annotation.</title>
        <authorList>
            <consortium name="The Broad Institute Genomics Platform"/>
            <consortium name="The Broad Institute Genome Sequencing Center for Infectious Disease"/>
            <person name="Wu L."/>
            <person name="Ma J."/>
        </authorList>
    </citation>
    <scope>NUCLEOTIDE SEQUENCE [LARGE SCALE GENOMIC DNA]</scope>
    <source>
        <strain evidence="3 4">CGMCC 1.3240</strain>
    </source>
</reference>
<evidence type="ECO:0000256" key="1">
    <source>
        <dbReference type="ARBA" id="ARBA00022649"/>
    </source>
</evidence>